<dbReference type="RefSeq" id="WP_005488097.1">
    <property type="nucleotide sequence ID" value="NZ_CAUI01000005.1"/>
</dbReference>
<dbReference type="eggNOG" id="ENOG502Z9VU">
    <property type="taxonomic scope" value="Bacteria"/>
</dbReference>
<organism evidence="1 2">
    <name type="scientific">Halanaerobium saccharolyticum subsp. saccharolyticum DSM 6643</name>
    <dbReference type="NCBI Taxonomy" id="1293054"/>
    <lineage>
        <taxon>Bacteria</taxon>
        <taxon>Bacillati</taxon>
        <taxon>Bacillota</taxon>
        <taxon>Clostridia</taxon>
        <taxon>Halanaerobiales</taxon>
        <taxon>Halanaerobiaceae</taxon>
        <taxon>Halanaerobium</taxon>
    </lineage>
</organism>
<evidence type="ECO:0000313" key="1">
    <source>
        <dbReference type="EMBL" id="CCU78702.1"/>
    </source>
</evidence>
<gene>
    <name evidence="1" type="ORF">HSACCH_00841</name>
</gene>
<keyword evidence="2" id="KW-1185">Reference proteome</keyword>
<evidence type="ECO:0000313" key="2">
    <source>
        <dbReference type="Proteomes" id="UP000012063"/>
    </source>
</evidence>
<sequence>MISYKLENYIEELNKQVISMDQGLSYNPEFRATQKMHDYPSRKAQVIRSLYFGELEVSKYNAEIIYQSILSRQGERWQNFVESSEDYTDIMLLGREMISRSNIMKRELEKIIMQIEDNFDHLIEIDEDKFAYCLEAVPQVDGSKNYLFIDDQTVKYVPGAIKKIGRFFAAQNIQFTSELEHHFPGWEYFAYGLIEQGKSHLCELFAELKEKNIKKIFTITGQSHYLLKHFAKKVGIEHNFKIINIIDILEGIKAEQDVYLHAGSFYSRYLKYNKKINKLLTAEIDSKLSSSIEFLPLYSKGPRINQVNIWQFPLTAEYELYFFPEEIREAIYKDGLQQIEKSTHKKLIVFDPYAYNVLSEHNYVNDYGYFTDLIEVW</sequence>
<reference evidence="2" key="1">
    <citation type="journal article" date="2013" name="Genome Announc.">
        <title>Genome Sequence of Halanaerobium saccharolyticum subsp. saccharolyticum Strain DSM 6643T, a Halophilic Hydrogen-Producing Bacterium.</title>
        <authorList>
            <person name="Kivisto A."/>
            <person name="Larjo A."/>
            <person name="Ciranna A."/>
            <person name="Santala V."/>
            <person name="Roos C."/>
            <person name="Karp M."/>
        </authorList>
    </citation>
    <scope>NUCLEOTIDE SEQUENCE [LARGE SCALE GENOMIC DNA]</scope>
    <source>
        <strain evidence="2">DSM 6643</strain>
    </source>
</reference>
<dbReference type="STRING" id="1293054.HSACCH_00841"/>
<dbReference type="Proteomes" id="UP000012063">
    <property type="component" value="Unassembled WGS sequence"/>
</dbReference>
<proteinExistence type="predicted"/>
<name>M5ECU0_9FIRM</name>
<dbReference type="AlphaFoldDB" id="M5ECU0"/>
<dbReference type="InParanoid" id="M5ECU0"/>
<dbReference type="OrthoDB" id="1762608at2"/>
<accession>M5ECU0</accession>
<comment type="caution">
    <text evidence="1">The sequence shown here is derived from an EMBL/GenBank/DDBJ whole genome shotgun (WGS) entry which is preliminary data.</text>
</comment>
<dbReference type="EMBL" id="CAUI01000005">
    <property type="protein sequence ID" value="CCU78702.1"/>
    <property type="molecule type" value="Genomic_DNA"/>
</dbReference>
<protein>
    <submittedName>
        <fullName evidence="1">Uncharacterized protein</fullName>
    </submittedName>
</protein>